<dbReference type="GO" id="GO:0016853">
    <property type="term" value="F:isomerase activity"/>
    <property type="evidence" value="ECO:0007669"/>
    <property type="project" value="UniProtKB-KW"/>
</dbReference>
<gene>
    <name evidence="1" type="ORF">DEO72_LG5g1785</name>
</gene>
<evidence type="ECO:0000313" key="1">
    <source>
        <dbReference type="EMBL" id="QCD93709.1"/>
    </source>
</evidence>
<keyword evidence="1" id="KW-0413">Isomerase</keyword>
<organism evidence="1 2">
    <name type="scientific">Vigna unguiculata</name>
    <name type="common">Cowpea</name>
    <dbReference type="NCBI Taxonomy" id="3917"/>
    <lineage>
        <taxon>Eukaryota</taxon>
        <taxon>Viridiplantae</taxon>
        <taxon>Streptophyta</taxon>
        <taxon>Embryophyta</taxon>
        <taxon>Tracheophyta</taxon>
        <taxon>Spermatophyta</taxon>
        <taxon>Magnoliopsida</taxon>
        <taxon>eudicotyledons</taxon>
        <taxon>Gunneridae</taxon>
        <taxon>Pentapetalae</taxon>
        <taxon>rosids</taxon>
        <taxon>fabids</taxon>
        <taxon>Fabales</taxon>
        <taxon>Fabaceae</taxon>
        <taxon>Papilionoideae</taxon>
        <taxon>50 kb inversion clade</taxon>
        <taxon>NPAAA clade</taxon>
        <taxon>indigoferoid/millettioid clade</taxon>
        <taxon>Phaseoleae</taxon>
        <taxon>Vigna</taxon>
    </lineage>
</organism>
<accession>A0A4D6LXF8</accession>
<dbReference type="EMBL" id="CP039349">
    <property type="protein sequence ID" value="QCD93709.1"/>
    <property type="molecule type" value="Genomic_DNA"/>
</dbReference>
<dbReference type="AlphaFoldDB" id="A0A4D6LXF8"/>
<evidence type="ECO:0000313" key="2">
    <source>
        <dbReference type="Proteomes" id="UP000501690"/>
    </source>
</evidence>
<sequence length="149" mass="16613">MQLKLCVNLQGGKKWLGSKGIEGLVARLFISSSQDPVKTLKGIYIKTKNWKELLTDEPFTRDDLITIQNPNALDDRVLLDFDHVKNDLKVDDEDIKRSPSTATIFDDGETFDGGETFDDGTTFDGGEATETGSVLVVVESRWTKKKKCV</sequence>
<keyword evidence="2" id="KW-1185">Reference proteome</keyword>
<protein>
    <submittedName>
        <fullName evidence="1">Peptidyl-prolyl cis-trans isomerase-like 2</fullName>
    </submittedName>
</protein>
<reference evidence="1 2" key="1">
    <citation type="submission" date="2019-04" db="EMBL/GenBank/DDBJ databases">
        <title>An improved genome assembly and genetic linkage map for asparagus bean, Vigna unguiculata ssp. sesquipedialis.</title>
        <authorList>
            <person name="Xia Q."/>
            <person name="Zhang R."/>
            <person name="Dong Y."/>
        </authorList>
    </citation>
    <scope>NUCLEOTIDE SEQUENCE [LARGE SCALE GENOMIC DNA]</scope>
    <source>
        <tissue evidence="1">Leaf</tissue>
    </source>
</reference>
<proteinExistence type="predicted"/>
<name>A0A4D6LXF8_VIGUN</name>
<dbReference type="Proteomes" id="UP000501690">
    <property type="component" value="Linkage Group LG5"/>
</dbReference>